<feature type="compositionally biased region" description="Basic and acidic residues" evidence="8">
    <location>
        <begin position="38"/>
        <end position="55"/>
    </location>
</feature>
<feature type="compositionally biased region" description="Basic and acidic residues" evidence="8">
    <location>
        <begin position="467"/>
        <end position="487"/>
    </location>
</feature>
<evidence type="ECO:0000256" key="2">
    <source>
        <dbReference type="ARBA" id="ARBA00007112"/>
    </source>
</evidence>
<dbReference type="Proteomes" id="UP000095023">
    <property type="component" value="Unassembled WGS sequence"/>
</dbReference>
<evidence type="ECO:0000313" key="9">
    <source>
        <dbReference type="EMBL" id="ODV91108.1"/>
    </source>
</evidence>
<gene>
    <name evidence="9" type="ORF">CANCADRAFT_116805</name>
</gene>
<feature type="compositionally biased region" description="Low complexity" evidence="8">
    <location>
        <begin position="16"/>
        <end position="28"/>
    </location>
</feature>
<keyword evidence="10" id="KW-1185">Reference proteome</keyword>
<dbReference type="InterPro" id="IPR025279">
    <property type="entry name" value="NST1"/>
</dbReference>
<feature type="compositionally biased region" description="Polar residues" evidence="8">
    <location>
        <begin position="508"/>
        <end position="517"/>
    </location>
</feature>
<comment type="subcellular location">
    <subcellularLocation>
        <location evidence="1 7">Cytoplasm</location>
    </subcellularLocation>
</comment>
<keyword evidence="5 7" id="KW-0346">Stress response</keyword>
<dbReference type="AlphaFoldDB" id="A0A1E4THE6"/>
<feature type="compositionally biased region" description="Basic and acidic residues" evidence="8">
    <location>
        <begin position="305"/>
        <end position="320"/>
    </location>
</feature>
<dbReference type="EMBL" id="KV453842">
    <property type="protein sequence ID" value="ODV91108.1"/>
    <property type="molecule type" value="Genomic_DNA"/>
</dbReference>
<evidence type="ECO:0000256" key="8">
    <source>
        <dbReference type="SAM" id="MobiDB-lite"/>
    </source>
</evidence>
<reference evidence="10" key="1">
    <citation type="submission" date="2016-02" db="EMBL/GenBank/DDBJ databases">
        <title>Comparative genomics of biotechnologically important yeasts.</title>
        <authorList>
            <consortium name="DOE Joint Genome Institute"/>
            <person name="Riley R."/>
            <person name="Haridas S."/>
            <person name="Wolfe K.H."/>
            <person name="Lopes M.R."/>
            <person name="Hittinger C.T."/>
            <person name="Goker M."/>
            <person name="Salamov A."/>
            <person name="Wisecaver J."/>
            <person name="Long T.M."/>
            <person name="Aerts A.L."/>
            <person name="Barry K."/>
            <person name="Choi C."/>
            <person name="Clum A."/>
            <person name="Coughlan A.Y."/>
            <person name="Deshpande S."/>
            <person name="Douglass A.P."/>
            <person name="Hanson S.J."/>
            <person name="Klenk H.-P."/>
            <person name="Labutti K."/>
            <person name="Lapidus A."/>
            <person name="Lindquist E."/>
            <person name="Lipzen A."/>
            <person name="Meier-Kolthoff J.P."/>
            <person name="Ohm R.A."/>
            <person name="Otillar R.P."/>
            <person name="Pangilinan J."/>
            <person name="Peng Y."/>
            <person name="Rokas A."/>
            <person name="Rosa C.A."/>
            <person name="Scheuner C."/>
            <person name="Sibirny A.A."/>
            <person name="Slot J.C."/>
            <person name="Stielow J.B."/>
            <person name="Sun H."/>
            <person name="Kurtzman C.P."/>
            <person name="Blackwell M."/>
            <person name="Jeffries T.W."/>
            <person name="Grigoriev I.V."/>
        </authorList>
    </citation>
    <scope>NUCLEOTIDE SEQUENCE [LARGE SCALE GENOMIC DNA]</scope>
    <source>
        <strain evidence="10">NRRL Y-17796</strain>
    </source>
</reference>
<keyword evidence="4 7" id="KW-0963">Cytoplasm</keyword>
<evidence type="ECO:0000256" key="3">
    <source>
        <dbReference type="ARBA" id="ARBA00020733"/>
    </source>
</evidence>
<feature type="compositionally biased region" description="Basic and acidic residues" evidence="8">
    <location>
        <begin position="381"/>
        <end position="425"/>
    </location>
</feature>
<dbReference type="OrthoDB" id="21629at2759"/>
<comment type="function">
    <text evidence="7">May act as a negative regulator of salt tolerance.</text>
</comment>
<feature type="region of interest" description="Disordered" evidence="8">
    <location>
        <begin position="150"/>
        <end position="175"/>
    </location>
</feature>
<comment type="similarity">
    <text evidence="2 7">Belongs to the NST1 family.</text>
</comment>
<evidence type="ECO:0000256" key="7">
    <source>
        <dbReference type="RuleBase" id="RU049441"/>
    </source>
</evidence>
<feature type="compositionally biased region" description="Acidic residues" evidence="8">
    <location>
        <begin position="151"/>
        <end position="160"/>
    </location>
</feature>
<feature type="region of interest" description="Disordered" evidence="8">
    <location>
        <begin position="1"/>
        <end position="55"/>
    </location>
</feature>
<sequence length="1046" mass="116103">MDRHWPRPDSQTPMPAKSANGAGAATATGKKKKKRSGRKQEITTKDDSIWDTSSHEEQERIREFWLGLSEAERKDLVQIDKETFKEQLSMEHTNLCPCSVCGRRRSLMQGSLGSIYDSFYDEIFPPAADRHPTTATDVSHKRINPLRADADANDDADADAEASGSGSVSPPDGFDDFTSALTMTDGVLTIADDLLQNKGLKLIEMVDQISSRRAYRQEQYADDDYYYDDDEWALDEEELDDDLAYDDDYLDTDSPADTISSEEARRMFYIFVARILEQRVLAAYRKKVTAERQAKLLQELEDENKEQAERAAKRARERERKKEKKRLQQQLAKEEERLRQEAEAAEKAKLEAQEAEERALQEQKCKQKEAEAAAAKALAAQKEEEKKAREEKLLREREQNNGDKKASENKSRREREHKEREEILRKQQQQQLEEKHRKEREQALRELQRKHEEKQQKETEATLNQVEDDKQWRKVENHSRKSEKESTRNNADGVLKVEEDGGRENAIQAPQGSNRSQLKPPLNPDDPIGMRRRVSDRDTQRDYNQSQIIHNERSHTRDAKDAVRPSSVPFQVQKGPPNHISGSLTNSPNLSTITMSGDALFPGKPGISARISSHSEKHRAFIDADPLAGPLSDSNAHTKNLFMRREGRSRAADPYTNPISNLTDSMNRNTSAHIYDNFHTQGTPPGLYHSSETTPPPGLGFVRANSGEPLLQAGNKVHGHEMTRPITPSGSAFRDIFAHNSKAIPHAPQAPQAPHLAAPVQFAPSHNLNTSLPLDNGGSLSDETRIESARIALQRTSLLDTDGLNNRPLSHAGPQPFGRGAVSAGGLGGIGLPSRRAGSPWSTGPLTGSSLSGLDVGSGTKPVSDFSGLNARMGGSIWGFNAGAMTSAAEKHPRQGSWANSQSMSDVPSTSRIGGPSSWRPPAALEQAQGIDFDSAVKSIFPVDGASLSTSATVDQEKARQSRIRQAVVSRYAMLGGNNQLTGGYANWPKLAQGVEASLRRTGLNTTAEEVLQVCIDSSLDDDEFRFDFQRDPVSKQLSVSCVPRN</sequence>
<dbReference type="Pfam" id="PF13945">
    <property type="entry name" value="NST1"/>
    <property type="match status" value="1"/>
</dbReference>
<evidence type="ECO:0000256" key="1">
    <source>
        <dbReference type="ARBA" id="ARBA00004496"/>
    </source>
</evidence>
<dbReference type="PANTHER" id="PTHR31780:SF10">
    <property type="entry name" value="LD36051P"/>
    <property type="match status" value="1"/>
</dbReference>
<dbReference type="GO" id="GO:0005737">
    <property type="term" value="C:cytoplasm"/>
    <property type="evidence" value="ECO:0007669"/>
    <property type="project" value="UniProtKB-SubCell"/>
</dbReference>
<dbReference type="CDD" id="cd22249">
    <property type="entry name" value="UDM1_RNF168_RNF169-like"/>
    <property type="match status" value="1"/>
</dbReference>
<name>A0A1E4THE6_9ASCO</name>
<organism evidence="9 10">
    <name type="scientific">Tortispora caseinolytica NRRL Y-17796</name>
    <dbReference type="NCBI Taxonomy" id="767744"/>
    <lineage>
        <taxon>Eukaryota</taxon>
        <taxon>Fungi</taxon>
        <taxon>Dikarya</taxon>
        <taxon>Ascomycota</taxon>
        <taxon>Saccharomycotina</taxon>
        <taxon>Trigonopsidomycetes</taxon>
        <taxon>Trigonopsidales</taxon>
        <taxon>Trigonopsidaceae</taxon>
        <taxon>Tortispora</taxon>
    </lineage>
</organism>
<feature type="compositionally biased region" description="Basic and acidic residues" evidence="8">
    <location>
        <begin position="332"/>
        <end position="371"/>
    </location>
</feature>
<feature type="region of interest" description="Disordered" evidence="8">
    <location>
        <begin position="302"/>
        <end position="544"/>
    </location>
</feature>
<keyword evidence="6 7" id="KW-0175">Coiled coil</keyword>
<feature type="compositionally biased region" description="Basic and acidic residues" evidence="8">
    <location>
        <begin position="432"/>
        <end position="460"/>
    </location>
</feature>
<dbReference type="InterPro" id="IPR051195">
    <property type="entry name" value="Fungal_stress_NST1"/>
</dbReference>
<evidence type="ECO:0000256" key="4">
    <source>
        <dbReference type="ARBA" id="ARBA00022490"/>
    </source>
</evidence>
<dbReference type="PANTHER" id="PTHR31780">
    <property type="entry name" value="STRESS RESPONSE PROTEIN NST1-RELATED"/>
    <property type="match status" value="1"/>
</dbReference>
<evidence type="ECO:0000256" key="6">
    <source>
        <dbReference type="ARBA" id="ARBA00023054"/>
    </source>
</evidence>
<proteinExistence type="inferred from homology"/>
<evidence type="ECO:0000256" key="5">
    <source>
        <dbReference type="ARBA" id="ARBA00023016"/>
    </source>
</evidence>
<protein>
    <recommendedName>
        <fullName evidence="3 7">Stress response protein NST1</fullName>
    </recommendedName>
</protein>
<feature type="region of interest" description="Disordered" evidence="8">
    <location>
        <begin position="890"/>
        <end position="922"/>
    </location>
</feature>
<feature type="compositionally biased region" description="Polar residues" evidence="8">
    <location>
        <begin position="897"/>
        <end position="912"/>
    </location>
</feature>
<evidence type="ECO:0000313" key="10">
    <source>
        <dbReference type="Proteomes" id="UP000095023"/>
    </source>
</evidence>
<accession>A0A1E4THE6</accession>